<dbReference type="Gene3D" id="1.20.5.340">
    <property type="match status" value="1"/>
</dbReference>
<reference evidence="3 4" key="1">
    <citation type="journal article" date="2017" name="Genome Med.">
        <title>A novel Ruminococcus gnavus clade enriched in inflammatory bowel disease patients.</title>
        <authorList>
            <person name="Hall A.B."/>
            <person name="Yassour M."/>
            <person name="Sauk J."/>
            <person name="Garner A."/>
            <person name="Jiang X."/>
            <person name="Arthur T."/>
            <person name="Lagoudas G.K."/>
            <person name="Vatanen T."/>
            <person name="Fornelos N."/>
            <person name="Wilson R."/>
            <person name="Bertha M."/>
            <person name="Cohen M."/>
            <person name="Garber J."/>
            <person name="Khalili H."/>
            <person name="Gevers D."/>
            <person name="Ananthakrishnan A.N."/>
            <person name="Kugathasan S."/>
            <person name="Lander E.S."/>
            <person name="Blainey P."/>
            <person name="Vlamakis H."/>
            <person name="Xavier R.J."/>
            <person name="Huttenhower C."/>
        </authorList>
    </citation>
    <scope>NUCLEOTIDE SEQUENCE [LARGE SCALE GENOMIC DNA]</scope>
    <source>
        <strain evidence="3 4">RJX1125</strain>
    </source>
</reference>
<evidence type="ECO:0000256" key="1">
    <source>
        <dbReference type="SAM" id="Coils"/>
    </source>
</evidence>
<gene>
    <name evidence="3" type="ORF">CDL23_04820</name>
</gene>
<dbReference type="AlphaFoldDB" id="A0A2N5PMG8"/>
<protein>
    <submittedName>
        <fullName evidence="3">Uncharacterized protein</fullName>
    </submittedName>
</protein>
<feature type="region of interest" description="Disordered" evidence="2">
    <location>
        <begin position="104"/>
        <end position="130"/>
    </location>
</feature>
<dbReference type="SUPFAM" id="SSF57997">
    <property type="entry name" value="Tropomyosin"/>
    <property type="match status" value="1"/>
</dbReference>
<evidence type="ECO:0000313" key="3">
    <source>
        <dbReference type="EMBL" id="PLT76343.1"/>
    </source>
</evidence>
<sequence>MADIKQYTDQIAQAVYGEEVRSSIINALNKVNDDNNSYQDIKNEIVQAKDDVDEQVANFDAKVASAQSVTTALENATATANTAKSQLTSATSTANTAKTNLTNATSTANTAKSNLETATSNANTAKTNAETAKTNLDASIATANTAKSNLETAIGNANTAKSNLDTSTKTGQTAKTNLETAISNATTAKSQLETVISNADSIKSDLSSVIVSANTAKSNLDSSVATANGVYQSLQNENASASSNLEELRSENFNSQEILAGVADLRAYLGLTDDDILGLQVDYKNKTFTRIAGAVNLTAGADFDKFKMYGGRKRCNVSDDGTITAYYGDDNYAEDGSNGQVMVYQPKFYYLVCPVVYDPIDTGIGYHLRKANYYVSEKARAGFRLHPAFYDANGNELDYILIGAYEGSIYDTSESAYLLLDEQVMTVGEDKFCSIAGVKPASGLTQNLTRPNIETMAQNRGSNWHLENSKIASMEQLLCMIEMGTMNFQTAIGQGVVSISDNSSYNCASLTGSTASLGNGTGRATETINEKGGVQTTETADGKTSVSYRGVENDWGNIWKFIIDPNIWGNGAMGGGEPFYCDDFNFAENKKTDNYKGAGFTVTNAGGYISAMGYSTACDWLFMASECLGNSSLPVGDYHWVTQNLNGYRIARLGGAWDNGGSAGGFCWSLSNGVGLRNRTLGGRLVYVPTATA</sequence>
<dbReference type="Proteomes" id="UP000235093">
    <property type="component" value="Unassembled WGS sequence"/>
</dbReference>
<proteinExistence type="predicted"/>
<dbReference type="RefSeq" id="WP_101883822.1">
    <property type="nucleotide sequence ID" value="NZ_NIHT01000006.1"/>
</dbReference>
<evidence type="ECO:0000313" key="4">
    <source>
        <dbReference type="Proteomes" id="UP000235093"/>
    </source>
</evidence>
<dbReference type="EMBL" id="NIHT01000006">
    <property type="protein sequence ID" value="PLT76343.1"/>
    <property type="molecule type" value="Genomic_DNA"/>
</dbReference>
<feature type="coiled-coil region" evidence="1">
    <location>
        <begin position="31"/>
        <end position="58"/>
    </location>
</feature>
<organism evidence="3 4">
    <name type="scientific">Mediterraneibacter gnavus</name>
    <name type="common">Ruminococcus gnavus</name>
    <dbReference type="NCBI Taxonomy" id="33038"/>
    <lineage>
        <taxon>Bacteria</taxon>
        <taxon>Bacillati</taxon>
        <taxon>Bacillota</taxon>
        <taxon>Clostridia</taxon>
        <taxon>Lachnospirales</taxon>
        <taxon>Lachnospiraceae</taxon>
        <taxon>Mediterraneibacter</taxon>
    </lineage>
</organism>
<evidence type="ECO:0000256" key="2">
    <source>
        <dbReference type="SAM" id="MobiDB-lite"/>
    </source>
</evidence>
<comment type="caution">
    <text evidence="3">The sequence shown here is derived from an EMBL/GenBank/DDBJ whole genome shotgun (WGS) entry which is preliminary data.</text>
</comment>
<keyword evidence="1" id="KW-0175">Coiled coil</keyword>
<name>A0A2N5PMG8_MEDGN</name>
<accession>A0A2N5PMG8</accession>